<feature type="compositionally biased region" description="Basic residues" evidence="1">
    <location>
        <begin position="59"/>
        <end position="71"/>
    </location>
</feature>
<evidence type="ECO:0000313" key="2">
    <source>
        <dbReference type="EMBL" id="KAF6024653.1"/>
    </source>
</evidence>
<evidence type="ECO:0000256" key="1">
    <source>
        <dbReference type="SAM" id="MobiDB-lite"/>
    </source>
</evidence>
<accession>A0A7J7JFQ2</accession>
<feature type="region of interest" description="Disordered" evidence="1">
    <location>
        <begin position="1"/>
        <end position="80"/>
    </location>
</feature>
<name>A0A7J7JFQ2_BUGNE</name>
<dbReference type="Proteomes" id="UP000593567">
    <property type="component" value="Unassembled WGS sequence"/>
</dbReference>
<feature type="compositionally biased region" description="Pro residues" evidence="1">
    <location>
        <begin position="43"/>
        <end position="55"/>
    </location>
</feature>
<gene>
    <name evidence="2" type="ORF">EB796_017046</name>
</gene>
<sequence length="80" mass="8490">MEISDEQLLADVEPAALAHEEAPSTNKPVEGYGVQVPPAGTIIPPPVPVPAPPPGSKTKNGRKKFRPKKGRLQSAELATW</sequence>
<dbReference type="AlphaFoldDB" id="A0A7J7JFQ2"/>
<comment type="caution">
    <text evidence="2">The sequence shown here is derived from an EMBL/GenBank/DDBJ whole genome shotgun (WGS) entry which is preliminary data.</text>
</comment>
<dbReference type="EMBL" id="VXIV02002553">
    <property type="protein sequence ID" value="KAF6024653.1"/>
    <property type="molecule type" value="Genomic_DNA"/>
</dbReference>
<protein>
    <submittedName>
        <fullName evidence="2">Uncharacterized protein</fullName>
    </submittedName>
</protein>
<organism evidence="2 3">
    <name type="scientific">Bugula neritina</name>
    <name type="common">Brown bryozoan</name>
    <name type="synonym">Sertularia neritina</name>
    <dbReference type="NCBI Taxonomy" id="10212"/>
    <lineage>
        <taxon>Eukaryota</taxon>
        <taxon>Metazoa</taxon>
        <taxon>Spiralia</taxon>
        <taxon>Lophotrochozoa</taxon>
        <taxon>Bryozoa</taxon>
        <taxon>Gymnolaemata</taxon>
        <taxon>Cheilostomatida</taxon>
        <taxon>Flustrina</taxon>
        <taxon>Buguloidea</taxon>
        <taxon>Bugulidae</taxon>
        <taxon>Bugula</taxon>
    </lineage>
</organism>
<proteinExistence type="predicted"/>
<keyword evidence="3" id="KW-1185">Reference proteome</keyword>
<dbReference type="OrthoDB" id="193650at2759"/>
<evidence type="ECO:0000313" key="3">
    <source>
        <dbReference type="Proteomes" id="UP000593567"/>
    </source>
</evidence>
<reference evidence="2" key="1">
    <citation type="submission" date="2020-06" db="EMBL/GenBank/DDBJ databases">
        <title>Draft genome of Bugula neritina, a colonial animal packing powerful symbionts and potential medicines.</title>
        <authorList>
            <person name="Rayko M."/>
        </authorList>
    </citation>
    <scope>NUCLEOTIDE SEQUENCE [LARGE SCALE GENOMIC DNA]</scope>
    <source>
        <strain evidence="2">Kwan_BN1</strain>
    </source>
</reference>